<feature type="transmembrane region" description="Helical" evidence="1">
    <location>
        <begin position="54"/>
        <end position="78"/>
    </location>
</feature>
<keyword evidence="1" id="KW-0812">Transmembrane</keyword>
<name>A0A4V2NWZ5_9BACT</name>
<keyword evidence="3" id="KW-1185">Reference proteome</keyword>
<proteinExistence type="predicted"/>
<protein>
    <submittedName>
        <fullName evidence="2">DUF2279 domain-containing protein</fullName>
    </submittedName>
</protein>
<dbReference type="AlphaFoldDB" id="A0A4V2NWZ5"/>
<reference evidence="2 3" key="1">
    <citation type="submission" date="2019-03" db="EMBL/GenBank/DDBJ databases">
        <authorList>
            <person name="Kim M.K.M."/>
        </authorList>
    </citation>
    <scope>NUCLEOTIDE SEQUENCE [LARGE SCALE GENOMIC DNA]</scope>
    <source>
        <strain evidence="2 3">17J68-12</strain>
    </source>
</reference>
<evidence type="ECO:0000313" key="2">
    <source>
        <dbReference type="EMBL" id="TCJ19262.1"/>
    </source>
</evidence>
<comment type="caution">
    <text evidence="2">The sequence shown here is derived from an EMBL/GenBank/DDBJ whole genome shotgun (WGS) entry which is preliminary data.</text>
</comment>
<dbReference type="EMBL" id="SJZI01000002">
    <property type="protein sequence ID" value="TCJ19262.1"/>
    <property type="molecule type" value="Genomic_DNA"/>
</dbReference>
<accession>A0A4V2NWZ5</accession>
<evidence type="ECO:0000256" key="1">
    <source>
        <dbReference type="SAM" id="Phobius"/>
    </source>
</evidence>
<sequence>MVGLELTHRAFRFFIESSVEPVLYFLCNCCIHIALIFVYPLCKGPGKPCRCEFTGMYIWPVKKLCIVIFSFLFLGAAAQDTPALKPIVVARPDNFRKATAAAMVSAKPVTDGFGRRKVLVDGMAVGIYGGMLAWLNGAWYKDYEHSAFHTFNDIGEWQQMDKVGHAWSVYSMSHIGYGLWRWSGYSNKKATLLAAGSGLAFMLGVEYLDGRSAEWGWSWGDAGADLFGAALFATQQLCWGEQKFRLKFSAHPRSYGPELAPRARQLFGSSLQNKLLKDYNTQTYWLSFPLPAAWKLPKWLRISVGYGADGMFGGYENRDKDANGNVSFSRPDIKRFRQWYLAPDIDLTQIPTKSKLLRSVFYSINILKFPAPSLEFSNGSFKGHLLHF</sequence>
<dbReference type="Proteomes" id="UP000295334">
    <property type="component" value="Unassembled WGS sequence"/>
</dbReference>
<keyword evidence="1" id="KW-0472">Membrane</keyword>
<dbReference type="Pfam" id="PF10043">
    <property type="entry name" value="DUF2279"/>
    <property type="match status" value="1"/>
</dbReference>
<gene>
    <name evidence="2" type="ORF">EPD60_02260</name>
</gene>
<dbReference type="InterPro" id="IPR018736">
    <property type="entry name" value="DUF2279_periplasmic_lipo"/>
</dbReference>
<dbReference type="OrthoDB" id="9803535at2"/>
<organism evidence="2 3">
    <name type="scientific">Flaviaesturariibacter flavus</name>
    <dbReference type="NCBI Taxonomy" id="2502780"/>
    <lineage>
        <taxon>Bacteria</taxon>
        <taxon>Pseudomonadati</taxon>
        <taxon>Bacteroidota</taxon>
        <taxon>Chitinophagia</taxon>
        <taxon>Chitinophagales</taxon>
        <taxon>Chitinophagaceae</taxon>
        <taxon>Flaviaestuariibacter</taxon>
    </lineage>
</organism>
<evidence type="ECO:0000313" key="3">
    <source>
        <dbReference type="Proteomes" id="UP000295334"/>
    </source>
</evidence>
<feature type="transmembrane region" description="Helical" evidence="1">
    <location>
        <begin position="22"/>
        <end position="42"/>
    </location>
</feature>
<keyword evidence="1" id="KW-1133">Transmembrane helix</keyword>